<comment type="caution">
    <text evidence="2">The sequence shown here is derived from an EMBL/GenBank/DDBJ whole genome shotgun (WGS) entry which is preliminary data.</text>
</comment>
<dbReference type="InterPro" id="IPR001322">
    <property type="entry name" value="Lamin_tail_dom"/>
</dbReference>
<name>A4AD22_9GAMM</name>
<dbReference type="STRING" id="314285.KT71_08465"/>
<evidence type="ECO:0000313" key="3">
    <source>
        <dbReference type="Proteomes" id="UP000019205"/>
    </source>
</evidence>
<dbReference type="NCBIfam" id="TIGR02595">
    <property type="entry name" value="PEP_CTERM"/>
    <property type="match status" value="1"/>
</dbReference>
<dbReference type="HOGENOM" id="CLU_1193425_0_0_6"/>
<accession>A4AD22</accession>
<dbReference type="Pfam" id="PF00932">
    <property type="entry name" value="LTD"/>
    <property type="match status" value="1"/>
</dbReference>
<dbReference type="RefSeq" id="WP_008294121.1">
    <property type="nucleotide sequence ID" value="NZ_CM002299.1"/>
</dbReference>
<gene>
    <name evidence="2" type="ORF">KT71_08465</name>
</gene>
<evidence type="ECO:0000259" key="1">
    <source>
        <dbReference type="PROSITE" id="PS51841"/>
    </source>
</evidence>
<dbReference type="InterPro" id="IPR036415">
    <property type="entry name" value="Lamin_tail_dom_sf"/>
</dbReference>
<protein>
    <submittedName>
        <fullName evidence="2">PEP-CTERM protein sorting domain protein</fullName>
    </submittedName>
</protein>
<organism evidence="2 3">
    <name type="scientific">Congregibacter litoralis KT71</name>
    <dbReference type="NCBI Taxonomy" id="314285"/>
    <lineage>
        <taxon>Bacteria</taxon>
        <taxon>Pseudomonadati</taxon>
        <taxon>Pseudomonadota</taxon>
        <taxon>Gammaproteobacteria</taxon>
        <taxon>Cellvibrionales</taxon>
        <taxon>Halieaceae</taxon>
        <taxon>Congregibacter</taxon>
    </lineage>
</organism>
<proteinExistence type="predicted"/>
<dbReference type="SUPFAM" id="SSF74853">
    <property type="entry name" value="Lamin A/C globular tail domain"/>
    <property type="match status" value="1"/>
</dbReference>
<reference evidence="2 3" key="1">
    <citation type="journal article" date="2007" name="Proc. Natl. Acad. Sci. U.S.A.">
        <title>Characterization of a marine gammaproteobacterium capable of aerobic anoxygenic photosynthesis.</title>
        <authorList>
            <person name="Fuchs B.M."/>
            <person name="Spring S."/>
            <person name="Teeling H."/>
            <person name="Quast C."/>
            <person name="Wulf J."/>
            <person name="Schattenhofer M."/>
            <person name="Yan S."/>
            <person name="Ferriera S."/>
            <person name="Johnson J."/>
            <person name="Glockner F.O."/>
            <person name="Amann R."/>
        </authorList>
    </citation>
    <scope>NUCLEOTIDE SEQUENCE [LARGE SCALE GENOMIC DNA]</scope>
    <source>
        <strain evidence="2">KT71</strain>
    </source>
</reference>
<evidence type="ECO:0000313" key="2">
    <source>
        <dbReference type="EMBL" id="EAQ96075.1"/>
    </source>
</evidence>
<dbReference type="eggNOG" id="COG1404">
    <property type="taxonomic scope" value="Bacteria"/>
</dbReference>
<dbReference type="EMBL" id="AAOA02000003">
    <property type="protein sequence ID" value="EAQ96075.1"/>
    <property type="molecule type" value="Genomic_DNA"/>
</dbReference>
<dbReference type="AlphaFoldDB" id="A4AD22"/>
<dbReference type="PROSITE" id="PS51841">
    <property type="entry name" value="LTD"/>
    <property type="match status" value="1"/>
</dbReference>
<reference evidence="2 3" key="2">
    <citation type="journal article" date="2009" name="PLoS ONE">
        <title>The photosynthetic apparatus and its regulation in the aerobic gammaproteobacterium Congregibacter litoralis gen. nov., sp. nov.</title>
        <authorList>
            <person name="Spring S."/>
            <person name="Lunsdorf H."/>
            <person name="Fuchs B.M."/>
            <person name="Tindall B.J."/>
        </authorList>
    </citation>
    <scope>NUCLEOTIDE SEQUENCE [LARGE SCALE GENOMIC DNA]</scope>
    <source>
        <strain evidence="2">KT71</strain>
    </source>
</reference>
<dbReference type="Gene3D" id="2.60.40.1260">
    <property type="entry name" value="Lamin Tail domain"/>
    <property type="match status" value="1"/>
</dbReference>
<dbReference type="Proteomes" id="UP000019205">
    <property type="component" value="Chromosome"/>
</dbReference>
<feature type="domain" description="LTD" evidence="1">
    <location>
        <begin position="8"/>
        <end position="157"/>
    </location>
</feature>
<dbReference type="InterPro" id="IPR013424">
    <property type="entry name" value="Ice-binding_C"/>
</dbReference>
<sequence length="208" mass="22537">MTLLFICSPLRANPILTEIYYNGPTPGSDPDEFIELSNPTDGALDLTGWRFTDGISYVFREGQMLAARASLVLAKDPAGFGAAFTGFTDSVLDFSGALSNGGETIALADARGMEVWAISYDDHDPWPSTADGLGDSLQLLPMALDMSVISNWRAQTPTPGQWFESITDPTRVPIPSSLALLSLGLLALNIRRKNPQFVSLRKKQRLGD</sequence>
<keyword evidence="3" id="KW-1185">Reference proteome</keyword>